<proteinExistence type="predicted"/>
<sequence>MWIHTAIHGTKEDQKPFKRGFLKSFASTVTGGRLLTNVPVFDELAAAGDSLGELWTEGGIGAAKQVWHEYSENSVLGSGVKAAMVCRNDREEAQRVGRNCGLAAARAVTEVAATSATAAVTVLTGGLGLAIAVPAGFAVGAAGGAVSGTVNQAAQPNYDGNPQTLDGAAIFGGALLGGAGGAVAGAVAAAGAAGAGGAVAGGKGQGAGAGGSASAGGVPVDGGAGAGGIGAGGGAAAGGLGTAGGVGAGGAGAVGGVFGGGVGAGAVVGATAPIAAVAGQPGFVGIPEPRRRADGNTDPDSQSQREIPDAVVASQTPAQEVPTTVDMLTGGMMYLLSVQIACLVGMLQYFVHRIDQGIDWIHHGVCLFVAEVIQQMVDTLCPRRRGWLFRQINRYLTDTLLAVSLQNFRDKVRGPWRCSIEKAAAVWHLSLLFCLLSFLL</sequence>
<evidence type="ECO:0000256" key="2">
    <source>
        <dbReference type="SAM" id="Phobius"/>
    </source>
</evidence>
<feature type="region of interest" description="Disordered" evidence="1">
    <location>
        <begin position="285"/>
        <end position="308"/>
    </location>
</feature>
<keyword evidence="2" id="KW-0472">Membrane</keyword>
<dbReference type="VEuPathDB" id="CryptoDB:Cvel_1157"/>
<accession>A0A0G4HM65</accession>
<protein>
    <submittedName>
        <fullName evidence="3">Uncharacterized protein</fullName>
    </submittedName>
</protein>
<dbReference type="EMBL" id="CDMZ01003136">
    <property type="protein sequence ID" value="CEM45242.1"/>
    <property type="molecule type" value="Genomic_DNA"/>
</dbReference>
<dbReference type="AlphaFoldDB" id="A0A0G4HM65"/>
<evidence type="ECO:0000256" key="1">
    <source>
        <dbReference type="SAM" id="MobiDB-lite"/>
    </source>
</evidence>
<organism evidence="3">
    <name type="scientific">Chromera velia CCMP2878</name>
    <dbReference type="NCBI Taxonomy" id="1169474"/>
    <lineage>
        <taxon>Eukaryota</taxon>
        <taxon>Sar</taxon>
        <taxon>Alveolata</taxon>
        <taxon>Colpodellida</taxon>
        <taxon>Chromeraceae</taxon>
        <taxon>Chromera</taxon>
    </lineage>
</organism>
<gene>
    <name evidence="3" type="ORF">Cvel_1157</name>
</gene>
<name>A0A0G4HM65_9ALVE</name>
<keyword evidence="2" id="KW-1133">Transmembrane helix</keyword>
<reference evidence="3" key="1">
    <citation type="submission" date="2014-11" db="EMBL/GenBank/DDBJ databases">
        <authorList>
            <person name="Otto D Thomas"/>
            <person name="Naeem Raeece"/>
        </authorList>
    </citation>
    <scope>NUCLEOTIDE SEQUENCE</scope>
</reference>
<keyword evidence="2" id="KW-0812">Transmembrane</keyword>
<evidence type="ECO:0000313" key="3">
    <source>
        <dbReference type="EMBL" id="CEM45242.1"/>
    </source>
</evidence>
<feature type="transmembrane region" description="Helical" evidence="2">
    <location>
        <begin position="332"/>
        <end position="351"/>
    </location>
</feature>